<protein>
    <submittedName>
        <fullName evidence="1">Uncharacterized protein</fullName>
    </submittedName>
</protein>
<proteinExistence type="predicted"/>
<reference evidence="1 2" key="1">
    <citation type="journal article" date="2011" name="J. Bacteriol.">
        <title>Complete Genome Sequence of Alicyclobacillus acidocaldarius Strain Tc-4-1.</title>
        <authorList>
            <person name="Chen Y."/>
            <person name="He Y."/>
            <person name="Zhang B."/>
            <person name="Yang J."/>
            <person name="Li W."/>
            <person name="Dong Z."/>
            <person name="Hu S."/>
        </authorList>
    </citation>
    <scope>NUCLEOTIDE SEQUENCE [LARGE SCALE GENOMIC DNA]</scope>
    <source>
        <strain evidence="1 2">Tc-4-1</strain>
    </source>
</reference>
<dbReference type="STRING" id="1048834.TC41_1013"/>
<evidence type="ECO:0000313" key="2">
    <source>
        <dbReference type="Proteomes" id="UP000000292"/>
    </source>
</evidence>
<gene>
    <name evidence="1" type="ordered locus">TC41_1013</name>
</gene>
<dbReference type="KEGG" id="aad:TC41_1013"/>
<dbReference type="HOGENOM" id="CLU_3094800_0_0_9"/>
<dbReference type="EMBL" id="CP002902">
    <property type="protein sequence ID" value="AEJ42966.1"/>
    <property type="molecule type" value="Genomic_DNA"/>
</dbReference>
<accession>F8IFZ5</accession>
<reference evidence="2" key="2">
    <citation type="submission" date="2011-06" db="EMBL/GenBank/DDBJ databases">
        <title>The complete genome sequence of Alicyclobacillus acidocaldarius sp. Tc-4-1.</title>
        <authorList>
            <person name="Chen Y."/>
            <person name="He Y."/>
            <person name="Dong Z."/>
            <person name="Hu S."/>
        </authorList>
    </citation>
    <scope>NUCLEOTIDE SEQUENCE [LARGE SCALE GENOMIC DNA]</scope>
    <source>
        <strain evidence="2">Tc-4-1</strain>
    </source>
</reference>
<evidence type="ECO:0000313" key="1">
    <source>
        <dbReference type="EMBL" id="AEJ42966.1"/>
    </source>
</evidence>
<dbReference type="Proteomes" id="UP000000292">
    <property type="component" value="Chromosome"/>
</dbReference>
<organism evidence="1 2">
    <name type="scientific">Alicyclobacillus acidocaldarius (strain Tc-4-1)</name>
    <name type="common">Bacillus acidocaldarius</name>
    <dbReference type="NCBI Taxonomy" id="1048834"/>
    <lineage>
        <taxon>Bacteria</taxon>
        <taxon>Bacillati</taxon>
        <taxon>Bacillota</taxon>
        <taxon>Bacilli</taxon>
        <taxon>Bacillales</taxon>
        <taxon>Alicyclobacillaceae</taxon>
        <taxon>Alicyclobacillus</taxon>
    </lineage>
</organism>
<name>F8IFZ5_ALIAT</name>
<dbReference type="AlphaFoldDB" id="F8IFZ5"/>
<sequence length="51" mass="5630">MGVSENVSCGVQFFSAMCEGAQRFVGRNFGIALSFRQESKKFCAEGISRFD</sequence>